<evidence type="ECO:0000313" key="2">
    <source>
        <dbReference type="Proteomes" id="UP000308886"/>
    </source>
</evidence>
<proteinExistence type="predicted"/>
<gene>
    <name evidence="1" type="ORF">E5358_02810</name>
</gene>
<reference evidence="1" key="1">
    <citation type="submission" date="2019-04" db="EMBL/GenBank/DDBJ databases">
        <title>Microbes associate with the intestines of laboratory mice.</title>
        <authorList>
            <person name="Navarre W."/>
            <person name="Wong E."/>
            <person name="Huang K."/>
            <person name="Tropini C."/>
            <person name="Ng K."/>
            <person name="Yu B."/>
        </authorList>
    </citation>
    <scope>NUCLEOTIDE SEQUENCE</scope>
    <source>
        <strain evidence="1">NM73_A23</strain>
    </source>
</reference>
<evidence type="ECO:0000313" key="1">
    <source>
        <dbReference type="EMBL" id="TGX83595.1"/>
    </source>
</evidence>
<name>A0AC61QSX9_9BACT</name>
<keyword evidence="2" id="KW-1185">Reference proteome</keyword>
<accession>A0AC61QSX9</accession>
<protein>
    <submittedName>
        <fullName evidence="1">EamA/RhaT family transporter</fullName>
    </submittedName>
</protein>
<comment type="caution">
    <text evidence="1">The sequence shown here is derived from an EMBL/GenBank/DDBJ whole genome shotgun (WGS) entry which is preliminary data.</text>
</comment>
<dbReference type="EMBL" id="SRZC01000003">
    <property type="protein sequence ID" value="TGX83595.1"/>
    <property type="molecule type" value="Genomic_DNA"/>
</dbReference>
<organism evidence="1 2">
    <name type="scientific">Palleniella muris</name>
    <dbReference type="NCBI Taxonomy" id="3038145"/>
    <lineage>
        <taxon>Bacteria</taxon>
        <taxon>Pseudomonadati</taxon>
        <taxon>Bacteroidota</taxon>
        <taxon>Bacteroidia</taxon>
        <taxon>Bacteroidales</taxon>
        <taxon>Prevotellaceae</taxon>
        <taxon>Palleniella</taxon>
    </lineage>
</organism>
<dbReference type="Proteomes" id="UP000308886">
    <property type="component" value="Unassembled WGS sequence"/>
</dbReference>
<sequence length="309" mass="33186">MRLKQNTMSLVWGYMLAVIGSACYGLNPLFAIPLYNDGITPMNVLFYRYAISTAIIGIYMLAKGKSFRLTKSEALATIIMGTLFASSSAGLFYSFKYMDPGLASVILFTYPLFVALLSWLVFHEHMSRTTFLCIIVTSLGICMLKQDGAGGGFSLIGMTLAILSGLTYAIYLIGVNRSILKDMSISRLSFFALAFGTIVFFISGNFGMDIIPLPDMQSWGNAFGLAVFPTVISLLLITKSIHIIGSTPASIIGALEPITALAVSLAAFGGVITGGNIIGIVLILCAVMFMAYSNKNNVKANTSTIQKQA</sequence>